<dbReference type="GO" id="GO:0005886">
    <property type="term" value="C:plasma membrane"/>
    <property type="evidence" value="ECO:0007669"/>
    <property type="project" value="UniProtKB-SubCell"/>
</dbReference>
<evidence type="ECO:0000259" key="18">
    <source>
        <dbReference type="PROSITE" id="PS50110"/>
    </source>
</evidence>
<feature type="domain" description="Histidine kinase" evidence="17">
    <location>
        <begin position="450"/>
        <end position="694"/>
    </location>
</feature>
<comment type="catalytic activity">
    <reaction evidence="1">
        <text>ATP + protein L-histidine = ADP + protein N-phospho-L-histidine.</text>
        <dbReference type="EC" id="2.7.13.3"/>
    </reaction>
</comment>
<evidence type="ECO:0000256" key="11">
    <source>
        <dbReference type="ARBA" id="ARBA00064003"/>
    </source>
</evidence>
<organism evidence="22 23">
    <name type="scientific">Pedococcus badiiscoriae</name>
    <dbReference type="NCBI Taxonomy" id="642776"/>
    <lineage>
        <taxon>Bacteria</taxon>
        <taxon>Bacillati</taxon>
        <taxon>Actinomycetota</taxon>
        <taxon>Actinomycetes</taxon>
        <taxon>Micrococcales</taxon>
        <taxon>Intrasporangiaceae</taxon>
        <taxon>Pedococcus</taxon>
    </lineage>
</organism>
<feature type="domain" description="PAS" evidence="19">
    <location>
        <begin position="161"/>
        <end position="234"/>
    </location>
</feature>
<keyword evidence="9" id="KW-0067">ATP-binding</keyword>
<dbReference type="NCBIfam" id="TIGR00229">
    <property type="entry name" value="sensory_box"/>
    <property type="match status" value="2"/>
</dbReference>
<keyword evidence="8" id="KW-0418">Kinase</keyword>
<keyword evidence="23" id="KW-1185">Reference proteome</keyword>
<evidence type="ECO:0000256" key="16">
    <source>
        <dbReference type="SAM" id="MobiDB-lite"/>
    </source>
</evidence>
<dbReference type="AlphaFoldDB" id="A0A852WPB6"/>
<dbReference type="PANTHER" id="PTHR45339">
    <property type="entry name" value="HYBRID SIGNAL TRANSDUCTION HISTIDINE KINASE J"/>
    <property type="match status" value="1"/>
</dbReference>
<feature type="domain" description="PAC" evidence="20">
    <location>
        <begin position="237"/>
        <end position="290"/>
    </location>
</feature>
<evidence type="ECO:0000256" key="13">
    <source>
        <dbReference type="ARBA" id="ARBA00074306"/>
    </source>
</evidence>
<dbReference type="SMART" id="SM00448">
    <property type="entry name" value="REC"/>
    <property type="match status" value="2"/>
</dbReference>
<evidence type="ECO:0000256" key="9">
    <source>
        <dbReference type="ARBA" id="ARBA00022840"/>
    </source>
</evidence>
<dbReference type="InterPro" id="IPR000700">
    <property type="entry name" value="PAS-assoc_C"/>
</dbReference>
<feature type="domain" description="HPt" evidence="21">
    <location>
        <begin position="1026"/>
        <end position="1125"/>
    </location>
</feature>
<gene>
    <name evidence="22" type="ORF">BJ986_001579</name>
</gene>
<dbReference type="Gene3D" id="3.30.450.20">
    <property type="entry name" value="PAS domain"/>
    <property type="match status" value="2"/>
</dbReference>
<dbReference type="PROSITE" id="PS50113">
    <property type="entry name" value="PAC"/>
    <property type="match status" value="2"/>
</dbReference>
<dbReference type="InterPro" id="IPR011006">
    <property type="entry name" value="CheY-like_superfamily"/>
</dbReference>
<feature type="domain" description="Response regulatory" evidence="18">
    <location>
        <begin position="865"/>
        <end position="984"/>
    </location>
</feature>
<dbReference type="GO" id="GO:0000155">
    <property type="term" value="F:phosphorelay sensor kinase activity"/>
    <property type="evidence" value="ECO:0007669"/>
    <property type="project" value="InterPro"/>
</dbReference>
<dbReference type="PANTHER" id="PTHR45339:SF5">
    <property type="entry name" value="HISTIDINE KINASE"/>
    <property type="match status" value="1"/>
</dbReference>
<dbReference type="InterPro" id="IPR036890">
    <property type="entry name" value="HATPase_C_sf"/>
</dbReference>
<sequence length="1126" mass="120180">MQHPQPLEPGDRGVSARLRDVGPSDELTGGLADPGTLSRWLVDASPDGLWVFDSEGRTVLANPRMAELLGRTVEEMDGLSVFETLDEAGQAQFAEHLNGLRSSSEPGSNLECSLLRKDGKQFWALVSHTPIRDDDGNHVGWLHRVTEYSNQRQLIDTLQRREAQLAEAQDIAKIGSWEWDVGSDVVTWSDELYRIYGVEPDAGFVPNYQGFLDRMHPDDRDAVDAVVRRALEETGEFEFDARIFRSDGSLAWIRGRGRLTRDPVTGAPVRMGGTSQDITENKDAEQALALLTSMATAANDATTLAEVIPTVLTDVSRHTGWQPVAAWVVTGDGELERVLGETRDVSDQDLLEATRIAGAAVESLSPQASLTTEGTTLVAAPVVAEDRAACVVVMDTRATTPPTDTDSLTVARAASIFSRVAERQLAAERLEQARDNAMSASMAKSEFLATMSHEIRTPLNGVIGLSELLGRTDLTPHQRRLADGIDGAGRSLLSLVNDILDLSKIEAGRLDLEAVDFDPREVVEQSTTMMADRARAKGLELAVTCHSDVPAAVCGDPVRFGQVIANLTSNAVKFTTSGEVVVRATVETDDDAATTAGNGGGAGTQGAEASESTDAGIVLRVEVSDTGSGMSPEVKERLFTAFSQGDSSTTREYGGTGLGLAISRQIVEAMGGEIGVNSESGYGSTFWFTVRFAPAAVSDPGAGPETSVAGLRVLVVDDNETNRFILEEQLAGWSIEAAIASSGVEGLGLLDDAHRRGVPFDVVLLDYLMPGVNGEQFARMMRGDGRFGDTRIVLLTSAMDLEPDVLAAAGIDVSLTKPVLPSSLLDTLTELAGALGGTAPAASPQPSPATPGRADLRGPLGSRGRVLVVEDNEVNQLVAVGILESLGYAVDVAENGLAGYYSFQSADGAYDAVLMDCQMPQMDGYDATRMIRSFEDDQYRTPIIAMTAAAIAGERERCIESGMDDFLTKPVDVGLLRDTMERWVPVAGDHTHDPDATDSRRLAALADTTVLDPSRLEELLDLDPGDPSMLLRFIDRFGPNARATLATMREHRDAGAAHELGRAAHGLKGSAANLGATRLAALCAEVEHLGDDGVTVDQPALVGVERELDAAVRALEKFAVTLRRLS</sequence>
<comment type="subcellular location">
    <subcellularLocation>
        <location evidence="2">Cell membrane</location>
    </subcellularLocation>
</comment>
<dbReference type="InterPro" id="IPR005467">
    <property type="entry name" value="His_kinase_dom"/>
</dbReference>
<feature type="domain" description="PAC" evidence="20">
    <location>
        <begin position="108"/>
        <end position="160"/>
    </location>
</feature>
<dbReference type="RefSeq" id="WP_179421483.1">
    <property type="nucleotide sequence ID" value="NZ_JACCAB010000001.1"/>
</dbReference>
<dbReference type="InterPro" id="IPR003594">
    <property type="entry name" value="HATPase_dom"/>
</dbReference>
<dbReference type="SUPFAM" id="SSF47384">
    <property type="entry name" value="Homodimeric domain of signal transducing histidine kinase"/>
    <property type="match status" value="1"/>
</dbReference>
<evidence type="ECO:0000256" key="14">
    <source>
        <dbReference type="PROSITE-ProRule" id="PRU00110"/>
    </source>
</evidence>
<evidence type="ECO:0000313" key="23">
    <source>
        <dbReference type="Proteomes" id="UP000573599"/>
    </source>
</evidence>
<evidence type="ECO:0000256" key="2">
    <source>
        <dbReference type="ARBA" id="ARBA00004236"/>
    </source>
</evidence>
<keyword evidence="6" id="KW-0808">Transferase</keyword>
<dbReference type="CDD" id="cd17546">
    <property type="entry name" value="REC_hyHK_CKI1_RcsC-like"/>
    <property type="match status" value="2"/>
</dbReference>
<dbReference type="InterPro" id="IPR036641">
    <property type="entry name" value="HPT_dom_sf"/>
</dbReference>
<dbReference type="Gene3D" id="2.10.70.100">
    <property type="match status" value="1"/>
</dbReference>
<keyword evidence="7" id="KW-0547">Nucleotide-binding</keyword>
<evidence type="ECO:0000259" key="17">
    <source>
        <dbReference type="PROSITE" id="PS50109"/>
    </source>
</evidence>
<dbReference type="GO" id="GO:0006355">
    <property type="term" value="P:regulation of DNA-templated transcription"/>
    <property type="evidence" value="ECO:0007669"/>
    <property type="project" value="InterPro"/>
</dbReference>
<evidence type="ECO:0000256" key="5">
    <source>
        <dbReference type="ARBA" id="ARBA00022553"/>
    </source>
</evidence>
<dbReference type="FunFam" id="3.30.565.10:FF:000010">
    <property type="entry name" value="Sensor histidine kinase RcsC"/>
    <property type="match status" value="1"/>
</dbReference>
<feature type="domain" description="PAS" evidence="19">
    <location>
        <begin position="41"/>
        <end position="104"/>
    </location>
</feature>
<dbReference type="InterPro" id="IPR001789">
    <property type="entry name" value="Sig_transdc_resp-reg_receiver"/>
</dbReference>
<keyword evidence="10" id="KW-0902">Two-component regulatory system</keyword>
<protein>
    <recommendedName>
        <fullName evidence="13">Circadian input-output histidine kinase CikA</fullName>
        <ecNumber evidence="4">2.7.13.3</ecNumber>
    </recommendedName>
    <alternativeName>
        <fullName evidence="12">Sensory/regulatory protein RpfC</fullName>
    </alternativeName>
</protein>
<dbReference type="Gene3D" id="3.40.50.2300">
    <property type="match status" value="2"/>
</dbReference>
<feature type="modified residue" description="4-aspartylphosphate" evidence="15">
    <location>
        <position position="766"/>
    </location>
</feature>
<dbReference type="Pfam" id="PF08447">
    <property type="entry name" value="PAS_3"/>
    <property type="match status" value="1"/>
</dbReference>
<dbReference type="InterPro" id="IPR036097">
    <property type="entry name" value="HisK_dim/P_sf"/>
</dbReference>
<dbReference type="Pfam" id="PF02518">
    <property type="entry name" value="HATPase_c"/>
    <property type="match status" value="1"/>
</dbReference>
<evidence type="ECO:0000256" key="8">
    <source>
        <dbReference type="ARBA" id="ARBA00022777"/>
    </source>
</evidence>
<dbReference type="Proteomes" id="UP000573599">
    <property type="component" value="Unassembled WGS sequence"/>
</dbReference>
<dbReference type="InterPro" id="IPR000014">
    <property type="entry name" value="PAS"/>
</dbReference>
<dbReference type="SMART" id="SM00387">
    <property type="entry name" value="HATPase_c"/>
    <property type="match status" value="1"/>
</dbReference>
<keyword evidence="5 15" id="KW-0597">Phosphoprotein</keyword>
<dbReference type="PROSITE" id="PS50110">
    <property type="entry name" value="RESPONSE_REGULATORY"/>
    <property type="match status" value="2"/>
</dbReference>
<dbReference type="SUPFAM" id="SSF55874">
    <property type="entry name" value="ATPase domain of HSP90 chaperone/DNA topoisomerase II/histidine kinase"/>
    <property type="match status" value="1"/>
</dbReference>
<dbReference type="EC" id="2.7.13.3" evidence="4"/>
<dbReference type="SUPFAM" id="SSF47226">
    <property type="entry name" value="Histidine-containing phosphotransfer domain, HPT domain"/>
    <property type="match status" value="1"/>
</dbReference>
<comment type="subunit">
    <text evidence="11">At low DSF concentrations, interacts with RpfF.</text>
</comment>
<evidence type="ECO:0000256" key="1">
    <source>
        <dbReference type="ARBA" id="ARBA00000085"/>
    </source>
</evidence>
<dbReference type="SMART" id="SM00073">
    <property type="entry name" value="HPT"/>
    <property type="match status" value="1"/>
</dbReference>
<dbReference type="InterPro" id="IPR003661">
    <property type="entry name" value="HisK_dim/P_dom"/>
</dbReference>
<dbReference type="SUPFAM" id="SSF55785">
    <property type="entry name" value="PYP-like sensor domain (PAS domain)"/>
    <property type="match status" value="2"/>
</dbReference>
<dbReference type="SMART" id="SM00086">
    <property type="entry name" value="PAC"/>
    <property type="match status" value="2"/>
</dbReference>
<dbReference type="PROSITE" id="PS50112">
    <property type="entry name" value="PAS"/>
    <property type="match status" value="2"/>
</dbReference>
<dbReference type="Pfam" id="PF00989">
    <property type="entry name" value="PAS"/>
    <property type="match status" value="1"/>
</dbReference>
<dbReference type="SUPFAM" id="SSF52172">
    <property type="entry name" value="CheY-like"/>
    <property type="match status" value="2"/>
</dbReference>
<feature type="modified residue" description="Phosphohistidine" evidence="14">
    <location>
        <position position="1065"/>
    </location>
</feature>
<dbReference type="InterPro" id="IPR008207">
    <property type="entry name" value="Sig_transdc_His_kin_Hpt_dom"/>
</dbReference>
<dbReference type="GO" id="GO:0005524">
    <property type="term" value="F:ATP binding"/>
    <property type="evidence" value="ECO:0007669"/>
    <property type="project" value="UniProtKB-KW"/>
</dbReference>
<dbReference type="Pfam" id="PF00512">
    <property type="entry name" value="HisKA"/>
    <property type="match status" value="1"/>
</dbReference>
<dbReference type="InterPro" id="IPR013655">
    <property type="entry name" value="PAS_fold_3"/>
</dbReference>
<dbReference type="InterPro" id="IPR035965">
    <property type="entry name" value="PAS-like_dom_sf"/>
</dbReference>
<dbReference type="PRINTS" id="PR00344">
    <property type="entry name" value="BCTRLSENSOR"/>
</dbReference>
<comment type="similarity">
    <text evidence="3">In the N-terminal section; belongs to the phytochrome family.</text>
</comment>
<dbReference type="PROSITE" id="PS50109">
    <property type="entry name" value="HIS_KIN"/>
    <property type="match status" value="1"/>
</dbReference>
<evidence type="ECO:0000259" key="19">
    <source>
        <dbReference type="PROSITE" id="PS50112"/>
    </source>
</evidence>
<reference evidence="22 23" key="1">
    <citation type="submission" date="2020-07" db="EMBL/GenBank/DDBJ databases">
        <title>Sequencing the genomes of 1000 actinobacteria strains.</title>
        <authorList>
            <person name="Klenk H.-P."/>
        </authorList>
    </citation>
    <scope>NUCLEOTIDE SEQUENCE [LARGE SCALE GENOMIC DNA]</scope>
    <source>
        <strain evidence="22 23">DSM 23987</strain>
    </source>
</reference>
<accession>A0A852WPB6</accession>
<feature type="region of interest" description="Disordered" evidence="16">
    <location>
        <begin position="591"/>
        <end position="611"/>
    </location>
</feature>
<dbReference type="SMART" id="SM00091">
    <property type="entry name" value="PAS"/>
    <property type="match status" value="2"/>
</dbReference>
<dbReference type="Gene3D" id="3.30.565.10">
    <property type="entry name" value="Histidine kinase-like ATPase, C-terminal domain"/>
    <property type="match status" value="1"/>
</dbReference>
<dbReference type="CDD" id="cd16922">
    <property type="entry name" value="HATPase_EvgS-ArcB-TorS-like"/>
    <property type="match status" value="1"/>
</dbReference>
<dbReference type="SMART" id="SM00388">
    <property type="entry name" value="HisKA"/>
    <property type="match status" value="1"/>
</dbReference>
<dbReference type="CDD" id="cd00088">
    <property type="entry name" value="HPT"/>
    <property type="match status" value="1"/>
</dbReference>
<dbReference type="InterPro" id="IPR013767">
    <property type="entry name" value="PAS_fold"/>
</dbReference>
<dbReference type="PROSITE" id="PS50894">
    <property type="entry name" value="HPT"/>
    <property type="match status" value="1"/>
</dbReference>
<dbReference type="InterPro" id="IPR004358">
    <property type="entry name" value="Sig_transdc_His_kin-like_C"/>
</dbReference>
<evidence type="ECO:0000256" key="15">
    <source>
        <dbReference type="PROSITE-ProRule" id="PRU00169"/>
    </source>
</evidence>
<dbReference type="Gene3D" id="1.20.120.160">
    <property type="entry name" value="HPT domain"/>
    <property type="match status" value="1"/>
</dbReference>
<feature type="modified residue" description="4-aspartylphosphate" evidence="15">
    <location>
        <position position="916"/>
    </location>
</feature>
<evidence type="ECO:0000256" key="12">
    <source>
        <dbReference type="ARBA" id="ARBA00068150"/>
    </source>
</evidence>
<dbReference type="Gene3D" id="1.10.287.130">
    <property type="match status" value="1"/>
</dbReference>
<evidence type="ECO:0000256" key="10">
    <source>
        <dbReference type="ARBA" id="ARBA00023012"/>
    </source>
</evidence>
<evidence type="ECO:0000256" key="3">
    <source>
        <dbReference type="ARBA" id="ARBA00006402"/>
    </source>
</evidence>
<evidence type="ECO:0000256" key="7">
    <source>
        <dbReference type="ARBA" id="ARBA00022741"/>
    </source>
</evidence>
<comment type="caution">
    <text evidence="22">The sequence shown here is derived from an EMBL/GenBank/DDBJ whole genome shotgun (WGS) entry which is preliminary data.</text>
</comment>
<evidence type="ECO:0000259" key="20">
    <source>
        <dbReference type="PROSITE" id="PS50113"/>
    </source>
</evidence>
<dbReference type="FunFam" id="1.10.287.130:FF:000002">
    <property type="entry name" value="Two-component osmosensing histidine kinase"/>
    <property type="match status" value="1"/>
</dbReference>
<dbReference type="Pfam" id="PF01627">
    <property type="entry name" value="Hpt"/>
    <property type="match status" value="1"/>
</dbReference>
<name>A0A852WPB6_9MICO</name>
<dbReference type="InterPro" id="IPR001610">
    <property type="entry name" value="PAC"/>
</dbReference>
<feature type="region of interest" description="Disordered" evidence="16">
    <location>
        <begin position="836"/>
        <end position="856"/>
    </location>
</feature>
<evidence type="ECO:0000259" key="21">
    <source>
        <dbReference type="PROSITE" id="PS50894"/>
    </source>
</evidence>
<evidence type="ECO:0000313" key="22">
    <source>
        <dbReference type="EMBL" id="NYG07092.1"/>
    </source>
</evidence>
<dbReference type="FunFam" id="3.30.450.20:FF:000088">
    <property type="entry name" value="Sensory transduction histidine kinase"/>
    <property type="match status" value="1"/>
</dbReference>
<feature type="domain" description="Response regulatory" evidence="18">
    <location>
        <begin position="712"/>
        <end position="832"/>
    </location>
</feature>
<dbReference type="Pfam" id="PF00072">
    <property type="entry name" value="Response_reg"/>
    <property type="match status" value="2"/>
</dbReference>
<proteinExistence type="inferred from homology"/>
<dbReference type="CDD" id="cd00082">
    <property type="entry name" value="HisKA"/>
    <property type="match status" value="1"/>
</dbReference>
<dbReference type="CDD" id="cd00130">
    <property type="entry name" value="PAS"/>
    <property type="match status" value="2"/>
</dbReference>
<feature type="region of interest" description="Disordered" evidence="16">
    <location>
        <begin position="1"/>
        <end position="35"/>
    </location>
</feature>
<dbReference type="EMBL" id="JACCAB010000001">
    <property type="protein sequence ID" value="NYG07092.1"/>
    <property type="molecule type" value="Genomic_DNA"/>
</dbReference>
<evidence type="ECO:0000256" key="4">
    <source>
        <dbReference type="ARBA" id="ARBA00012438"/>
    </source>
</evidence>
<evidence type="ECO:0000256" key="6">
    <source>
        <dbReference type="ARBA" id="ARBA00022679"/>
    </source>
</evidence>